<accession>A0A8C4PX88</accession>
<keyword evidence="1" id="KW-1133">Transmembrane helix</keyword>
<dbReference type="GeneTree" id="ENSGT00940000175221"/>
<keyword evidence="1" id="KW-0472">Membrane</keyword>
<evidence type="ECO:0000256" key="1">
    <source>
        <dbReference type="SAM" id="Phobius"/>
    </source>
</evidence>
<keyword evidence="1" id="KW-0812">Transmembrane</keyword>
<reference evidence="2" key="1">
    <citation type="submission" date="2025-08" db="UniProtKB">
        <authorList>
            <consortium name="Ensembl"/>
        </authorList>
    </citation>
    <scope>IDENTIFICATION</scope>
</reference>
<dbReference type="Proteomes" id="UP000694388">
    <property type="component" value="Unplaced"/>
</dbReference>
<evidence type="ECO:0000313" key="2">
    <source>
        <dbReference type="Ensembl" id="ENSEBUP00000002342.1"/>
    </source>
</evidence>
<protein>
    <submittedName>
        <fullName evidence="2">Uncharacterized protein</fullName>
    </submittedName>
</protein>
<dbReference type="Ensembl" id="ENSEBUT00000002693.1">
    <property type="protein sequence ID" value="ENSEBUP00000002342.1"/>
    <property type="gene ID" value="ENSEBUG00000001812.1"/>
</dbReference>
<keyword evidence="3" id="KW-1185">Reference proteome</keyword>
<sequence length="94" mass="10483">MTTASDKITEWVTKLENDEDDSGVMVRLKVTVTETTTLEKDGGLRSSTALLYLALWYSFSFATLYLNKYILSLLQEDPSILGENLISIPVLPHG</sequence>
<name>A0A8C4PX88_EPTBU</name>
<dbReference type="AlphaFoldDB" id="A0A8C4PX88"/>
<organism evidence="2 3">
    <name type="scientific">Eptatretus burgeri</name>
    <name type="common">Inshore hagfish</name>
    <dbReference type="NCBI Taxonomy" id="7764"/>
    <lineage>
        <taxon>Eukaryota</taxon>
        <taxon>Metazoa</taxon>
        <taxon>Chordata</taxon>
        <taxon>Craniata</taxon>
        <taxon>Vertebrata</taxon>
        <taxon>Cyclostomata</taxon>
        <taxon>Myxini</taxon>
        <taxon>Myxiniformes</taxon>
        <taxon>Myxinidae</taxon>
        <taxon>Eptatretinae</taxon>
        <taxon>Eptatretus</taxon>
    </lineage>
</organism>
<proteinExistence type="predicted"/>
<reference evidence="2" key="2">
    <citation type="submission" date="2025-09" db="UniProtKB">
        <authorList>
            <consortium name="Ensembl"/>
        </authorList>
    </citation>
    <scope>IDENTIFICATION</scope>
</reference>
<feature type="transmembrane region" description="Helical" evidence="1">
    <location>
        <begin position="49"/>
        <end position="66"/>
    </location>
</feature>
<evidence type="ECO:0000313" key="3">
    <source>
        <dbReference type="Proteomes" id="UP000694388"/>
    </source>
</evidence>